<dbReference type="GO" id="GO:0046872">
    <property type="term" value="F:metal ion binding"/>
    <property type="evidence" value="ECO:0007669"/>
    <property type="project" value="UniProtKB-KW"/>
</dbReference>
<dbReference type="SUPFAM" id="SSF57716">
    <property type="entry name" value="Glucocorticoid receptor-like (DNA-binding domain)"/>
    <property type="match status" value="2"/>
</dbReference>
<name>A0A5E4NHU3_9HEMI</name>
<dbReference type="GO" id="GO:0005634">
    <property type="term" value="C:nucleus"/>
    <property type="evidence" value="ECO:0007669"/>
    <property type="project" value="UniProtKB-SubCell"/>
</dbReference>
<keyword evidence="7 9" id="KW-0371">Homeobox</keyword>
<evidence type="ECO:0000256" key="4">
    <source>
        <dbReference type="ARBA" id="ARBA00022833"/>
    </source>
</evidence>
<dbReference type="InterPro" id="IPR017970">
    <property type="entry name" value="Homeobox_CS"/>
</dbReference>
<evidence type="ECO:0000256" key="3">
    <source>
        <dbReference type="ARBA" id="ARBA00022737"/>
    </source>
</evidence>
<dbReference type="Gene3D" id="2.10.110.10">
    <property type="entry name" value="Cysteine Rich Protein"/>
    <property type="match status" value="2"/>
</dbReference>
<dbReference type="GO" id="GO:0000981">
    <property type="term" value="F:DNA-binding transcription factor activity, RNA polymerase II-specific"/>
    <property type="evidence" value="ECO:0007669"/>
    <property type="project" value="InterPro"/>
</dbReference>
<sequence length="405" mass="45798">MKTALGVVKLEMEPIYGDDQSESGVAVSTVCVACECTIADRYIMRVSGRSYHERCLKCTTCALKLNRSCFVWNAKLYCRQDYDKCVYRSCDSCGEHIAPDELVMRAGECVFHEQCFVCVVCGTRLCTGDQYVIKHSQLFCRPDYEKEVNMMRDEINRSTGDWNYSHDGRRGPKRPRTILTTQQRRAFKASFELSPKPCRKVREGLAHDTGLSVRIVQVWFQNQRAKMKKIQKKAKLNGNNNIVTTSNSANGNNNCSGAESGNSCSSGGLLQSVIKDEQCSSDGCEDGMSGRFETTQQEAHRQPQPQIHEPFHIRQLQSPAAIKQDPMSSFLQQQPFGIFGQENRREPNYLTPDMIPKHIYGGFVSQETVIRCGSNPIDRLYSMQASYFCNNISDDANSLQLDEHH</sequence>
<dbReference type="InterPro" id="IPR009057">
    <property type="entry name" value="Homeodomain-like_sf"/>
</dbReference>
<keyword evidence="8 9" id="KW-0539">Nucleus</keyword>
<keyword evidence="2 10" id="KW-0479">Metal-binding</keyword>
<evidence type="ECO:0000256" key="1">
    <source>
        <dbReference type="ARBA" id="ARBA00004123"/>
    </source>
</evidence>
<organism evidence="14 15">
    <name type="scientific">Cinara cedri</name>
    <dbReference type="NCBI Taxonomy" id="506608"/>
    <lineage>
        <taxon>Eukaryota</taxon>
        <taxon>Metazoa</taxon>
        <taxon>Ecdysozoa</taxon>
        <taxon>Arthropoda</taxon>
        <taxon>Hexapoda</taxon>
        <taxon>Insecta</taxon>
        <taxon>Pterygota</taxon>
        <taxon>Neoptera</taxon>
        <taxon>Paraneoptera</taxon>
        <taxon>Hemiptera</taxon>
        <taxon>Sternorrhyncha</taxon>
        <taxon>Aphidomorpha</taxon>
        <taxon>Aphidoidea</taxon>
        <taxon>Aphididae</taxon>
        <taxon>Lachninae</taxon>
        <taxon>Cinara</taxon>
    </lineage>
</organism>
<dbReference type="PROSITE" id="PS00478">
    <property type="entry name" value="LIM_DOMAIN_1"/>
    <property type="match status" value="2"/>
</dbReference>
<evidence type="ECO:0000259" key="12">
    <source>
        <dbReference type="PROSITE" id="PS50023"/>
    </source>
</evidence>
<dbReference type="GO" id="GO:0000977">
    <property type="term" value="F:RNA polymerase II transcription regulatory region sequence-specific DNA binding"/>
    <property type="evidence" value="ECO:0007669"/>
    <property type="project" value="TreeGrafter"/>
</dbReference>
<keyword evidence="4 10" id="KW-0862">Zinc</keyword>
<dbReference type="PROSITE" id="PS50071">
    <property type="entry name" value="HOMEOBOX_2"/>
    <property type="match status" value="1"/>
</dbReference>
<evidence type="ECO:0000256" key="8">
    <source>
        <dbReference type="ARBA" id="ARBA00023242"/>
    </source>
</evidence>
<evidence type="ECO:0000256" key="6">
    <source>
        <dbReference type="ARBA" id="ARBA00023125"/>
    </source>
</evidence>
<dbReference type="Proteomes" id="UP000325440">
    <property type="component" value="Unassembled WGS sequence"/>
</dbReference>
<dbReference type="Pfam" id="PF00046">
    <property type="entry name" value="Homeodomain"/>
    <property type="match status" value="1"/>
</dbReference>
<keyword evidence="5 10" id="KW-0440">LIM domain</keyword>
<reference evidence="14 15" key="1">
    <citation type="submission" date="2019-08" db="EMBL/GenBank/DDBJ databases">
        <authorList>
            <person name="Alioto T."/>
            <person name="Alioto T."/>
            <person name="Gomez Garrido J."/>
        </authorList>
    </citation>
    <scope>NUCLEOTIDE SEQUENCE [LARGE SCALE GENOMIC DNA]</scope>
</reference>
<keyword evidence="6 9" id="KW-0238">DNA-binding</keyword>
<dbReference type="AlphaFoldDB" id="A0A5E4NHU3"/>
<dbReference type="OrthoDB" id="10068367at2759"/>
<comment type="subcellular location">
    <subcellularLocation>
        <location evidence="1 9 11">Nucleus</location>
    </subcellularLocation>
</comment>
<feature type="DNA-binding region" description="Homeobox" evidence="9">
    <location>
        <begin position="172"/>
        <end position="231"/>
    </location>
</feature>
<evidence type="ECO:0000256" key="10">
    <source>
        <dbReference type="PROSITE-ProRule" id="PRU00125"/>
    </source>
</evidence>
<dbReference type="PROSITE" id="PS50023">
    <property type="entry name" value="LIM_DOMAIN_2"/>
    <property type="match status" value="2"/>
</dbReference>
<dbReference type="InterPro" id="IPR001781">
    <property type="entry name" value="Znf_LIM"/>
</dbReference>
<dbReference type="EMBL" id="CABPRJ010002378">
    <property type="protein sequence ID" value="VVC44364.1"/>
    <property type="molecule type" value="Genomic_DNA"/>
</dbReference>
<dbReference type="SMART" id="SM00389">
    <property type="entry name" value="HOX"/>
    <property type="match status" value="1"/>
</dbReference>
<keyword evidence="3" id="KW-0677">Repeat</keyword>
<dbReference type="PROSITE" id="PS00027">
    <property type="entry name" value="HOMEOBOX_1"/>
    <property type="match status" value="1"/>
</dbReference>
<dbReference type="Gene3D" id="1.10.10.60">
    <property type="entry name" value="Homeodomain-like"/>
    <property type="match status" value="1"/>
</dbReference>
<evidence type="ECO:0000313" key="15">
    <source>
        <dbReference type="Proteomes" id="UP000325440"/>
    </source>
</evidence>
<dbReference type="SUPFAM" id="SSF46689">
    <property type="entry name" value="Homeodomain-like"/>
    <property type="match status" value="1"/>
</dbReference>
<feature type="domain" description="LIM zinc-binding" evidence="12">
    <location>
        <begin position="29"/>
        <end position="87"/>
    </location>
</feature>
<gene>
    <name evidence="14" type="ORF">CINCED_3A012537</name>
</gene>
<dbReference type="CDD" id="cd00086">
    <property type="entry name" value="homeodomain"/>
    <property type="match status" value="1"/>
</dbReference>
<evidence type="ECO:0000256" key="5">
    <source>
        <dbReference type="ARBA" id="ARBA00023038"/>
    </source>
</evidence>
<evidence type="ECO:0000256" key="7">
    <source>
        <dbReference type="ARBA" id="ARBA00023155"/>
    </source>
</evidence>
<dbReference type="Pfam" id="PF00412">
    <property type="entry name" value="LIM"/>
    <property type="match status" value="2"/>
</dbReference>
<evidence type="ECO:0000256" key="9">
    <source>
        <dbReference type="PROSITE-ProRule" id="PRU00108"/>
    </source>
</evidence>
<evidence type="ECO:0000256" key="11">
    <source>
        <dbReference type="RuleBase" id="RU000682"/>
    </source>
</evidence>
<accession>A0A5E4NHU3</accession>
<evidence type="ECO:0000313" key="14">
    <source>
        <dbReference type="EMBL" id="VVC44364.1"/>
    </source>
</evidence>
<dbReference type="GO" id="GO:0030182">
    <property type="term" value="P:neuron differentiation"/>
    <property type="evidence" value="ECO:0007669"/>
    <property type="project" value="TreeGrafter"/>
</dbReference>
<dbReference type="SMART" id="SM00132">
    <property type="entry name" value="LIM"/>
    <property type="match status" value="2"/>
</dbReference>
<evidence type="ECO:0000259" key="13">
    <source>
        <dbReference type="PROSITE" id="PS50071"/>
    </source>
</evidence>
<dbReference type="InterPro" id="IPR001356">
    <property type="entry name" value="HD"/>
</dbReference>
<dbReference type="InterPro" id="IPR050453">
    <property type="entry name" value="LIM_Homeobox_TF"/>
</dbReference>
<feature type="domain" description="LIM zinc-binding" evidence="12">
    <location>
        <begin position="88"/>
        <end position="150"/>
    </location>
</feature>
<dbReference type="PANTHER" id="PTHR24208:SF175">
    <property type="entry name" value="FI06571P"/>
    <property type="match status" value="1"/>
</dbReference>
<dbReference type="PANTHER" id="PTHR24208">
    <property type="entry name" value="LIM/HOMEOBOX PROTEIN LHX"/>
    <property type="match status" value="1"/>
</dbReference>
<protein>
    <submittedName>
        <fullName evidence="14">Homeobox domain,Homeobox, conserved site,Homeobox domain-like,Zinc finger, LIM-type</fullName>
    </submittedName>
</protein>
<feature type="domain" description="Homeobox" evidence="13">
    <location>
        <begin position="170"/>
        <end position="230"/>
    </location>
</feature>
<dbReference type="FunFam" id="1.10.10.60:FF:000227">
    <property type="entry name" value="LIM homeobox transcription factor"/>
    <property type="match status" value="1"/>
</dbReference>
<keyword evidence="15" id="KW-1185">Reference proteome</keyword>
<evidence type="ECO:0000256" key="2">
    <source>
        <dbReference type="ARBA" id="ARBA00022723"/>
    </source>
</evidence>
<proteinExistence type="predicted"/>